<organism evidence="1 2">
    <name type="scientific">Kickxella alabastrina</name>
    <dbReference type="NCBI Taxonomy" id="61397"/>
    <lineage>
        <taxon>Eukaryota</taxon>
        <taxon>Fungi</taxon>
        <taxon>Fungi incertae sedis</taxon>
        <taxon>Zoopagomycota</taxon>
        <taxon>Kickxellomycotina</taxon>
        <taxon>Kickxellomycetes</taxon>
        <taxon>Kickxellales</taxon>
        <taxon>Kickxellaceae</taxon>
        <taxon>Kickxella</taxon>
    </lineage>
</organism>
<keyword evidence="1" id="KW-0378">Hydrolase</keyword>
<keyword evidence="2" id="KW-1185">Reference proteome</keyword>
<reference evidence="1" key="1">
    <citation type="submission" date="2022-07" db="EMBL/GenBank/DDBJ databases">
        <title>Phylogenomic reconstructions and comparative analyses of Kickxellomycotina fungi.</title>
        <authorList>
            <person name="Reynolds N.K."/>
            <person name="Stajich J.E."/>
            <person name="Barry K."/>
            <person name="Grigoriev I.V."/>
            <person name="Crous P."/>
            <person name="Smith M.E."/>
        </authorList>
    </citation>
    <scope>NUCLEOTIDE SEQUENCE</scope>
    <source>
        <strain evidence="1">Benny 63K</strain>
    </source>
</reference>
<comment type="caution">
    <text evidence="1">The sequence shown here is derived from an EMBL/GenBank/DDBJ whole genome shotgun (WGS) entry which is preliminary data.</text>
</comment>
<gene>
    <name evidence="1" type="primary">CYM1_1</name>
    <name evidence="1" type="ORF">LPJ66_005400</name>
</gene>
<sequence length="1060" mass="117968">MSASTIKGARMLSAANATATKTSRLVFGARSLSLSCRPLTATTVVYNALCHTQQHTLLSPRSFSTSSTRKSQPAGIAAEGPLTSGLEKGQELHGFKVEDIQTISELKLRAIQLRHQQTGAEWLHIERDDKNNVFSIGFNTSVSDSTGVPHILEHTTLCGSEKYPVRDPFFKMLNRSMSTFMNAWTAHDYTQYPFATQNARDYENLQGVYLDAVFKPTLREVDFRQEGWRLERNPDGALGWQFKGVVYNEMKGAFSDAGSLYATRAEQQLFPGTTYQYVSGGDPEFIPDLTHEQLVEFHRTRYHPSNARVYSYGNLPLAPQLQRVAQVIGSYTRITPATVGMDVEEFGEKMVSELGPVESVGTADKQTRFSLGFLANDLRNVYETFSMSMFSSLLLNGTSAPMHKALIDSHIGSDYSANTGYSPYTRRTSLAVGLQGISDSDIPLVERRIRETFALVHEQGFERRRVDAALAGVELAYKHRTADFGLSLMKSISTGWFHGVNPVEYLKVSENVARLRADIERGGFFESLADRYFLNSRHTLKYAMLPDTKYNERLDRREHELIQGKLASLSSADLALVDRKNEALAQEQMRQEDLSSLPTLTLADVPADAGRYALSMGVAGDGTPVPVQWRTTSTNGISYLRVINDVRDKYPELRAYLPLFCECLTYLGTTSRDMAEIETDIRLHTGGISFSPFVTTDLANLGHIEAGISFGSHCLDQHIEPMYGLVLELVRETNFGNKDRLKALLNALASNMFNDVASSGHAYARRLAASTLVPEAGALETMNGISQVKFISDLARLKDLDPVVEKLRRVQEVVFNKLTMRTAVTTNKGSSDDNQRALDHLLQSYPQQGHQQQSKQGGWKEVEKFTATSGRFFCPLPFATNYAGMATRCVPYNHADSVKLQLLAKFLTPNYLHREIRERNGAYGGGAGYSALQGVFSFFSYRDPSPLTSIETFAKSIEWITAEKHEISEREMMEAKLSVFGDLDTPLSVAEEGMGYFTTGVTDDMRQERREQFFAVTPADLKDVACRYLASENAAKVTSVAVIGEETLAISGDWTQVHLK</sequence>
<accession>A0ACC1IJ04</accession>
<protein>
    <submittedName>
        <fullName evidence="1">Mitochondrial presequence protease</fullName>
    </submittedName>
</protein>
<keyword evidence="1" id="KW-0645">Protease</keyword>
<proteinExistence type="predicted"/>
<name>A0ACC1IJ04_9FUNG</name>
<dbReference type="Proteomes" id="UP001150581">
    <property type="component" value="Unassembled WGS sequence"/>
</dbReference>
<evidence type="ECO:0000313" key="2">
    <source>
        <dbReference type="Proteomes" id="UP001150581"/>
    </source>
</evidence>
<evidence type="ECO:0000313" key="1">
    <source>
        <dbReference type="EMBL" id="KAJ1894071.1"/>
    </source>
</evidence>
<dbReference type="EMBL" id="JANBPG010000743">
    <property type="protein sequence ID" value="KAJ1894071.1"/>
    <property type="molecule type" value="Genomic_DNA"/>
</dbReference>